<evidence type="ECO:0000313" key="1">
    <source>
        <dbReference type="EMBL" id="CAL1382188.1"/>
    </source>
</evidence>
<reference evidence="1 2" key="1">
    <citation type="submission" date="2024-04" db="EMBL/GenBank/DDBJ databases">
        <authorList>
            <person name="Fracassetti M."/>
        </authorList>
    </citation>
    <scope>NUCLEOTIDE SEQUENCE [LARGE SCALE GENOMIC DNA]</scope>
</reference>
<dbReference type="AlphaFoldDB" id="A0AAV2E895"/>
<accession>A0AAV2E895</accession>
<proteinExistence type="predicted"/>
<dbReference type="EMBL" id="OZ034817">
    <property type="protein sequence ID" value="CAL1382188.1"/>
    <property type="molecule type" value="Genomic_DNA"/>
</dbReference>
<keyword evidence="2" id="KW-1185">Reference proteome</keyword>
<evidence type="ECO:0000313" key="2">
    <source>
        <dbReference type="Proteomes" id="UP001497516"/>
    </source>
</evidence>
<organism evidence="1 2">
    <name type="scientific">Linum trigynum</name>
    <dbReference type="NCBI Taxonomy" id="586398"/>
    <lineage>
        <taxon>Eukaryota</taxon>
        <taxon>Viridiplantae</taxon>
        <taxon>Streptophyta</taxon>
        <taxon>Embryophyta</taxon>
        <taxon>Tracheophyta</taxon>
        <taxon>Spermatophyta</taxon>
        <taxon>Magnoliopsida</taxon>
        <taxon>eudicotyledons</taxon>
        <taxon>Gunneridae</taxon>
        <taxon>Pentapetalae</taxon>
        <taxon>rosids</taxon>
        <taxon>fabids</taxon>
        <taxon>Malpighiales</taxon>
        <taxon>Linaceae</taxon>
        <taxon>Linum</taxon>
    </lineage>
</organism>
<protein>
    <submittedName>
        <fullName evidence="1">Uncharacterized protein</fullName>
    </submittedName>
</protein>
<dbReference type="Proteomes" id="UP001497516">
    <property type="component" value="Chromosome 4"/>
</dbReference>
<name>A0AAV2E895_9ROSI</name>
<gene>
    <name evidence="1" type="ORF">LTRI10_LOCUS23527</name>
</gene>
<sequence>MAALTQLFGRICGRRSDASLIGCLYPGFLLEIITPFWGRRIGVEGCLTKKLGRDLSEDALTQMACSTSISQAHVLLGIEEISGNASTGALCNKLWMTRFPQTAMRHLEMVGSDHRLILLMRDAQDTSSGPKTFQFLAA</sequence>